<evidence type="ECO:0000313" key="3">
    <source>
        <dbReference type="Proteomes" id="UP000078576"/>
    </source>
</evidence>
<protein>
    <submittedName>
        <fullName evidence="2">Uncharacterized protein</fullName>
    </submittedName>
</protein>
<dbReference type="OrthoDB" id="3921198at2759"/>
<feature type="region of interest" description="Disordered" evidence="1">
    <location>
        <begin position="35"/>
        <end position="78"/>
    </location>
</feature>
<feature type="region of interest" description="Disordered" evidence="1">
    <location>
        <begin position="1"/>
        <end position="20"/>
    </location>
</feature>
<evidence type="ECO:0000313" key="2">
    <source>
        <dbReference type="EMBL" id="KUI54622.1"/>
    </source>
</evidence>
<dbReference type="Proteomes" id="UP000078576">
    <property type="component" value="Unassembled WGS sequence"/>
</dbReference>
<proteinExistence type="predicted"/>
<evidence type="ECO:0000256" key="1">
    <source>
        <dbReference type="SAM" id="MobiDB-lite"/>
    </source>
</evidence>
<name>A0A194USE8_CYTMA</name>
<gene>
    <name evidence="2" type="ORF">VP1G_02015</name>
</gene>
<accession>A0A194USE8</accession>
<feature type="compositionally biased region" description="Polar residues" evidence="1">
    <location>
        <begin position="50"/>
        <end position="68"/>
    </location>
</feature>
<dbReference type="AlphaFoldDB" id="A0A194USE8"/>
<sequence length="399" mass="45252">MTWNQAVGQHGPHSPNFQQSLAPISSDRAFRPVNANYAHDPDEMDLDQSPIAQQSGQQTSPETQSRANRTPLPSGPRLEKTAQAVMSLPSIDSFRSQLQNTTSKIISNPNRSRYSAVRALLLYWDNEQLMEVKDVVEELGLVLEKHYHYMFEVNAIPRQNSRGWLLQRLIEFMKDNDHRDVLKIVYYNGHTYLDENRCMTLAGSTEPEEACGIRWNGIQQIFEEASSDTLVIMDAPYFGLPEAIRKCGVLEVLAAGSFEEHASPLARCAFTRALINKLRTQAPRSKPFSAAELHAQLVSEYPRIIQDLTPERTFLTKFPAPLHLQLSGSNNVPSILLAPLRRRCSLPKLESIPSPGTQLSMTFHLDKAPNMERWVDWLRLMPDDVKDIRVEGPFRTTLH</sequence>
<organism evidence="2 3">
    <name type="scientific">Cytospora mali</name>
    <name type="common">Apple Valsa canker fungus</name>
    <name type="synonym">Valsa mali</name>
    <dbReference type="NCBI Taxonomy" id="578113"/>
    <lineage>
        <taxon>Eukaryota</taxon>
        <taxon>Fungi</taxon>
        <taxon>Dikarya</taxon>
        <taxon>Ascomycota</taxon>
        <taxon>Pezizomycotina</taxon>
        <taxon>Sordariomycetes</taxon>
        <taxon>Sordariomycetidae</taxon>
        <taxon>Diaporthales</taxon>
        <taxon>Cytosporaceae</taxon>
        <taxon>Cytospora</taxon>
    </lineage>
</organism>
<dbReference type="EMBL" id="KN714675">
    <property type="protein sequence ID" value="KUI54622.1"/>
    <property type="molecule type" value="Genomic_DNA"/>
</dbReference>
<keyword evidence="3" id="KW-1185">Reference proteome</keyword>
<reference evidence="3" key="1">
    <citation type="submission" date="2014-12" db="EMBL/GenBank/DDBJ databases">
        <title>Genome Sequence of Valsa Canker Pathogens Uncovers a Specific Adaption of Colonization on Woody Bark.</title>
        <authorList>
            <person name="Yin Z."/>
            <person name="Liu H."/>
            <person name="Gao X."/>
            <person name="Li Z."/>
            <person name="Song N."/>
            <person name="Ke X."/>
            <person name="Dai Q."/>
            <person name="Wu Y."/>
            <person name="Sun Y."/>
            <person name="Xu J.-R."/>
            <person name="Kang Z.K."/>
            <person name="Wang L."/>
            <person name="Huang L."/>
        </authorList>
    </citation>
    <scope>NUCLEOTIDE SEQUENCE [LARGE SCALE GENOMIC DNA]</scope>
    <source>
        <strain evidence="3">SXYL134</strain>
    </source>
</reference>